<keyword evidence="2" id="KW-0804">Transcription</keyword>
<evidence type="ECO:0000313" key="5">
    <source>
        <dbReference type="Proteomes" id="UP000054893"/>
    </source>
</evidence>
<name>A0A158EQ27_CABSO</name>
<dbReference type="InterPro" id="IPR026881">
    <property type="entry name" value="WYL_dom"/>
</dbReference>
<dbReference type="RefSeq" id="WP_244163894.1">
    <property type="nucleotide sequence ID" value="NZ_FCOC02000001.1"/>
</dbReference>
<dbReference type="Pfam" id="PF13280">
    <property type="entry name" value="WYL"/>
    <property type="match status" value="1"/>
</dbReference>
<dbReference type="Pfam" id="PF08220">
    <property type="entry name" value="HTH_DeoR"/>
    <property type="match status" value="1"/>
</dbReference>
<dbReference type="Proteomes" id="UP000054893">
    <property type="component" value="Unassembled WGS sequence"/>
</dbReference>
<evidence type="ECO:0000256" key="2">
    <source>
        <dbReference type="ARBA" id="ARBA00023163"/>
    </source>
</evidence>
<dbReference type="PROSITE" id="PS51000">
    <property type="entry name" value="HTH_DEOR_2"/>
    <property type="match status" value="1"/>
</dbReference>
<proteinExistence type="predicted"/>
<dbReference type="EMBL" id="FCOC02000001">
    <property type="protein sequence ID" value="SAL09189.1"/>
    <property type="molecule type" value="Genomic_DNA"/>
</dbReference>
<sequence>MSKQNIERIHKIVKRIRARGVATKDELMAELEVSPATLKRDFDILRDRLGCPLVWDKHKGGYVIEDGQLFGGGIFELPGVWFDASEVYALLSVIHLLDGVQPGLLEEHIGPLKKRLRDMLGQGNHTAMSIEQRVKIVHLATRKLDGTRFQTLATAVLERKRLIIEYWSRAKLEATEREISPVQLVHYRDNWFLDAWCHSRDALRIFSLESIKAASILDVPAVDVDESVVTDHFKGGYGIFAGAPLHRAKLKFSAQRAQWVAQETWHEQQSGSWLDDGSYLLEVPYSSDHELVMDVLRHGEHVEVLDPPELRQKICEILCAAAQKYGDCLR</sequence>
<evidence type="ECO:0000259" key="3">
    <source>
        <dbReference type="PROSITE" id="PS51000"/>
    </source>
</evidence>
<organism evidence="4 5">
    <name type="scientific">Caballeronia sordidicola</name>
    <name type="common">Burkholderia sordidicola</name>
    <dbReference type="NCBI Taxonomy" id="196367"/>
    <lineage>
        <taxon>Bacteria</taxon>
        <taxon>Pseudomonadati</taxon>
        <taxon>Pseudomonadota</taxon>
        <taxon>Betaproteobacteria</taxon>
        <taxon>Burkholderiales</taxon>
        <taxon>Burkholderiaceae</taxon>
        <taxon>Caballeronia</taxon>
    </lineage>
</organism>
<dbReference type="InterPro" id="IPR036388">
    <property type="entry name" value="WH-like_DNA-bd_sf"/>
</dbReference>
<evidence type="ECO:0000256" key="1">
    <source>
        <dbReference type="ARBA" id="ARBA00023015"/>
    </source>
</evidence>
<dbReference type="Gene3D" id="1.10.10.10">
    <property type="entry name" value="Winged helix-like DNA-binding domain superfamily/Winged helix DNA-binding domain"/>
    <property type="match status" value="1"/>
</dbReference>
<dbReference type="PROSITE" id="PS52050">
    <property type="entry name" value="WYL"/>
    <property type="match status" value="1"/>
</dbReference>
<dbReference type="Pfam" id="PF25583">
    <property type="entry name" value="WCX"/>
    <property type="match status" value="1"/>
</dbReference>
<dbReference type="AlphaFoldDB" id="A0A158EQ27"/>
<reference evidence="4 5" key="1">
    <citation type="submission" date="2016-01" db="EMBL/GenBank/DDBJ databases">
        <authorList>
            <person name="Oliw E.H."/>
        </authorList>
    </citation>
    <scope>NUCLEOTIDE SEQUENCE [LARGE SCALE GENOMIC DNA]</scope>
    <source>
        <strain evidence="4">LMG 22029</strain>
    </source>
</reference>
<dbReference type="PANTHER" id="PTHR34580">
    <property type="match status" value="1"/>
</dbReference>
<dbReference type="PANTHER" id="PTHR34580:SF3">
    <property type="entry name" value="PROTEIN PAFB"/>
    <property type="match status" value="1"/>
</dbReference>
<evidence type="ECO:0000313" key="4">
    <source>
        <dbReference type="EMBL" id="SAL09189.1"/>
    </source>
</evidence>
<dbReference type="InterPro" id="IPR051534">
    <property type="entry name" value="CBASS_pafABC_assoc_protein"/>
</dbReference>
<keyword evidence="1" id="KW-0805">Transcription regulation</keyword>
<dbReference type="InterPro" id="IPR057727">
    <property type="entry name" value="WCX_dom"/>
</dbReference>
<feature type="domain" description="HTH deoR-type" evidence="3">
    <location>
        <begin position="5"/>
        <end position="64"/>
    </location>
</feature>
<dbReference type="GO" id="GO:0003700">
    <property type="term" value="F:DNA-binding transcription factor activity"/>
    <property type="evidence" value="ECO:0007669"/>
    <property type="project" value="InterPro"/>
</dbReference>
<gene>
    <name evidence="4" type="ORF">AWB64_00098</name>
</gene>
<dbReference type="InterPro" id="IPR001034">
    <property type="entry name" value="DeoR_HTH"/>
</dbReference>
<protein>
    <submittedName>
        <fullName evidence="4">DeoR family regulatory protein</fullName>
    </submittedName>
</protein>
<accession>A0A158EQ27</accession>